<evidence type="ECO:0000313" key="2">
    <source>
        <dbReference type="Proteomes" id="UP001174136"/>
    </source>
</evidence>
<gene>
    <name evidence="1" type="ORF">N1851_007694</name>
</gene>
<reference evidence="1" key="1">
    <citation type="journal article" date="2023" name="Front. Mar. Sci.">
        <title>A new Merluccius polli reference genome to investigate the effects of global change in West African waters.</title>
        <authorList>
            <person name="Mateo J.L."/>
            <person name="Blanco-Fernandez C."/>
            <person name="Garcia-Vazquez E."/>
            <person name="Machado-Schiaffino G."/>
        </authorList>
    </citation>
    <scope>NUCLEOTIDE SEQUENCE</scope>
    <source>
        <strain evidence="1">C29</strain>
        <tissue evidence="1">Fin</tissue>
    </source>
</reference>
<keyword evidence="2" id="KW-1185">Reference proteome</keyword>
<dbReference type="Proteomes" id="UP001174136">
    <property type="component" value="Unassembled WGS sequence"/>
</dbReference>
<sequence length="115" mass="12907">MKDVYNLSDLNTSAKLVSVIKTLPYKLRDKWRAKACDIQEKPRKRAMFADIVTFIEREVRITTDPVFGDIQDAPVIGAFKESGRAKPVPRPKARGSSFATTFTTVEERCSLGEQG</sequence>
<protein>
    <submittedName>
        <fullName evidence="1">Uncharacterized protein</fullName>
    </submittedName>
</protein>
<evidence type="ECO:0000313" key="1">
    <source>
        <dbReference type="EMBL" id="KAK0151214.1"/>
    </source>
</evidence>
<dbReference type="AlphaFoldDB" id="A0AA47N2V2"/>
<comment type="caution">
    <text evidence="1">The sequence shown here is derived from an EMBL/GenBank/DDBJ whole genome shotgun (WGS) entry which is preliminary data.</text>
</comment>
<accession>A0AA47N2V2</accession>
<proteinExistence type="predicted"/>
<name>A0AA47N2V2_MERPO</name>
<dbReference type="EMBL" id="JAOPHQ010001418">
    <property type="protein sequence ID" value="KAK0151214.1"/>
    <property type="molecule type" value="Genomic_DNA"/>
</dbReference>
<organism evidence="1 2">
    <name type="scientific">Merluccius polli</name>
    <name type="common">Benguela hake</name>
    <name type="synonym">Merluccius cadenati</name>
    <dbReference type="NCBI Taxonomy" id="89951"/>
    <lineage>
        <taxon>Eukaryota</taxon>
        <taxon>Metazoa</taxon>
        <taxon>Chordata</taxon>
        <taxon>Craniata</taxon>
        <taxon>Vertebrata</taxon>
        <taxon>Euteleostomi</taxon>
        <taxon>Actinopterygii</taxon>
        <taxon>Neopterygii</taxon>
        <taxon>Teleostei</taxon>
        <taxon>Neoteleostei</taxon>
        <taxon>Acanthomorphata</taxon>
        <taxon>Zeiogadaria</taxon>
        <taxon>Gadariae</taxon>
        <taxon>Gadiformes</taxon>
        <taxon>Gadoidei</taxon>
        <taxon>Merlucciidae</taxon>
        <taxon>Merluccius</taxon>
    </lineage>
</organism>